<dbReference type="GO" id="GO:0030544">
    <property type="term" value="F:Hsp70 protein binding"/>
    <property type="evidence" value="ECO:0007669"/>
    <property type="project" value="InterPro"/>
</dbReference>
<dbReference type="InterPro" id="IPR027417">
    <property type="entry name" value="P-loop_NTPase"/>
</dbReference>
<feature type="domain" description="J" evidence="1">
    <location>
        <begin position="365"/>
        <end position="430"/>
    </location>
</feature>
<dbReference type="InterPro" id="IPR001806">
    <property type="entry name" value="Small_GTPase"/>
</dbReference>
<dbReference type="AlphaFoldDB" id="A0A7J6LMV5"/>
<dbReference type="InterPro" id="IPR005225">
    <property type="entry name" value="Small_GTP-bd"/>
</dbReference>
<dbReference type="InterPro" id="IPR001623">
    <property type="entry name" value="DnaJ_domain"/>
</dbReference>
<accession>A0A7J6LMV5</accession>
<organism evidence="2 3">
    <name type="scientific">Perkinsus olseni</name>
    <name type="common">Perkinsus atlanticus</name>
    <dbReference type="NCBI Taxonomy" id="32597"/>
    <lineage>
        <taxon>Eukaryota</taxon>
        <taxon>Sar</taxon>
        <taxon>Alveolata</taxon>
        <taxon>Perkinsozoa</taxon>
        <taxon>Perkinsea</taxon>
        <taxon>Perkinsida</taxon>
        <taxon>Perkinsidae</taxon>
        <taxon>Perkinsus</taxon>
    </lineage>
</organism>
<dbReference type="SMART" id="SM00175">
    <property type="entry name" value="RAB"/>
    <property type="match status" value="1"/>
</dbReference>
<dbReference type="GO" id="GO:0006457">
    <property type="term" value="P:protein folding"/>
    <property type="evidence" value="ECO:0007669"/>
    <property type="project" value="InterPro"/>
</dbReference>
<proteinExistence type="predicted"/>
<dbReference type="SUPFAM" id="SSF52540">
    <property type="entry name" value="P-loop containing nucleoside triphosphate hydrolases"/>
    <property type="match status" value="1"/>
</dbReference>
<dbReference type="Gene3D" id="1.10.287.110">
    <property type="entry name" value="DnaJ domain"/>
    <property type="match status" value="1"/>
</dbReference>
<protein>
    <recommendedName>
        <fullName evidence="1">J domain-containing protein</fullName>
    </recommendedName>
</protein>
<dbReference type="InterPro" id="IPR044713">
    <property type="entry name" value="DNJA1/2-like"/>
</dbReference>
<dbReference type="InterPro" id="IPR036869">
    <property type="entry name" value="J_dom_sf"/>
</dbReference>
<dbReference type="SMART" id="SM00174">
    <property type="entry name" value="RHO"/>
    <property type="match status" value="1"/>
</dbReference>
<dbReference type="EMBL" id="JABAHT010000228">
    <property type="protein sequence ID" value="KAF4660523.1"/>
    <property type="molecule type" value="Genomic_DNA"/>
</dbReference>
<dbReference type="SMART" id="SM00271">
    <property type="entry name" value="DnaJ"/>
    <property type="match status" value="1"/>
</dbReference>
<dbReference type="Pfam" id="PF00071">
    <property type="entry name" value="Ras"/>
    <property type="match status" value="1"/>
</dbReference>
<dbReference type="FunFam" id="3.40.50.300:FF:001447">
    <property type="entry name" value="Ras-related protein Rab-1B"/>
    <property type="match status" value="1"/>
</dbReference>
<evidence type="ECO:0000259" key="1">
    <source>
        <dbReference type="PROSITE" id="PS50076"/>
    </source>
</evidence>
<dbReference type="PRINTS" id="PR00625">
    <property type="entry name" value="JDOMAIN"/>
</dbReference>
<comment type="caution">
    <text evidence="2">The sequence shown here is derived from an EMBL/GenBank/DDBJ whole genome shotgun (WGS) entry which is preliminary data.</text>
</comment>
<dbReference type="Pfam" id="PF00226">
    <property type="entry name" value="DnaJ"/>
    <property type="match status" value="1"/>
</dbReference>
<dbReference type="InterPro" id="IPR008971">
    <property type="entry name" value="HSP40/DnaJ_pept-bd"/>
</dbReference>
<reference evidence="2 3" key="1">
    <citation type="submission" date="2020-04" db="EMBL/GenBank/DDBJ databases">
        <title>Perkinsus olseni comparative genomics.</title>
        <authorList>
            <person name="Bogema D.R."/>
        </authorList>
    </citation>
    <scope>NUCLEOTIDE SEQUENCE [LARGE SCALE GENOMIC DNA]</scope>
    <source>
        <strain evidence="2">ATCC PRA-179</strain>
    </source>
</reference>
<dbReference type="GO" id="GO:0005525">
    <property type="term" value="F:GTP binding"/>
    <property type="evidence" value="ECO:0007669"/>
    <property type="project" value="InterPro"/>
</dbReference>
<dbReference type="GO" id="GO:0051082">
    <property type="term" value="F:unfolded protein binding"/>
    <property type="evidence" value="ECO:0007669"/>
    <property type="project" value="InterPro"/>
</dbReference>
<dbReference type="SMART" id="SM00176">
    <property type="entry name" value="RAN"/>
    <property type="match status" value="1"/>
</dbReference>
<dbReference type="Gene3D" id="3.40.50.300">
    <property type="entry name" value="P-loop containing nucleotide triphosphate hydrolases"/>
    <property type="match status" value="1"/>
</dbReference>
<dbReference type="PRINTS" id="PR00449">
    <property type="entry name" value="RASTRNSFRMNG"/>
</dbReference>
<dbReference type="Proteomes" id="UP000570595">
    <property type="component" value="Unassembled WGS sequence"/>
</dbReference>
<dbReference type="SMART" id="SM00173">
    <property type="entry name" value="RAS"/>
    <property type="match status" value="1"/>
</dbReference>
<dbReference type="GO" id="GO:0003924">
    <property type="term" value="F:GTPase activity"/>
    <property type="evidence" value="ECO:0007669"/>
    <property type="project" value="InterPro"/>
</dbReference>
<dbReference type="OrthoDB" id="550424at2759"/>
<evidence type="ECO:0000313" key="2">
    <source>
        <dbReference type="EMBL" id="KAF4660523.1"/>
    </source>
</evidence>
<dbReference type="PROSITE" id="PS51421">
    <property type="entry name" value="RAS"/>
    <property type="match status" value="1"/>
</dbReference>
<dbReference type="CDD" id="cd10747">
    <property type="entry name" value="DnaJ_C"/>
    <property type="match status" value="1"/>
</dbReference>
<dbReference type="SUPFAM" id="SSF46565">
    <property type="entry name" value="Chaperone J-domain"/>
    <property type="match status" value="1"/>
</dbReference>
<dbReference type="FunFam" id="2.60.260.20:FF:000013">
    <property type="entry name" value="DnaJ subfamily B member 11"/>
    <property type="match status" value="1"/>
</dbReference>
<dbReference type="Gene3D" id="2.60.260.20">
    <property type="entry name" value="Urease metallochaperone UreE, N-terminal domain"/>
    <property type="match status" value="2"/>
</dbReference>
<dbReference type="CDD" id="cd06257">
    <property type="entry name" value="DnaJ"/>
    <property type="match status" value="1"/>
</dbReference>
<dbReference type="PROSITE" id="PS51419">
    <property type="entry name" value="RAB"/>
    <property type="match status" value="1"/>
</dbReference>
<dbReference type="InterPro" id="IPR002939">
    <property type="entry name" value="DnaJ_C"/>
</dbReference>
<dbReference type="NCBIfam" id="TIGR00231">
    <property type="entry name" value="small_GTP"/>
    <property type="match status" value="1"/>
</dbReference>
<dbReference type="PANTHER" id="PTHR43888">
    <property type="entry name" value="DNAJ-LIKE-2, ISOFORM A-RELATED"/>
    <property type="match status" value="1"/>
</dbReference>
<dbReference type="SUPFAM" id="SSF49493">
    <property type="entry name" value="HSP40/DnaJ peptide-binding domain"/>
    <property type="match status" value="2"/>
</dbReference>
<dbReference type="Pfam" id="PF01556">
    <property type="entry name" value="DnaJ_C"/>
    <property type="match status" value="1"/>
</dbReference>
<gene>
    <name evidence="2" type="ORF">FOZ61_003942</name>
</gene>
<evidence type="ECO:0000313" key="3">
    <source>
        <dbReference type="Proteomes" id="UP000570595"/>
    </source>
</evidence>
<name>A0A7J6LMV5_PEROL</name>
<sequence length="675" mass="76292">MAASVQQQSTGIHQECADDDMTPADLKIILLGDSASGKSKLVERFLLDDYNPRQLSTYAVNLFRYSTTTEDGRQWKVDLWDTAGQEQFNKLHPSYYYKANAAILVFDITRKITYKHLQDWFSELRQHVEDVPAICVANKIDIDMTVTERNFAFPARHKLPFYFVSASNGTNVVKVFREALKLAVANKECPPDEPSQAFIEDILNQAFGGAGGGGGGGFQFQFGGGGFHQPQQPRYKPVKFPKGVTSKIHKSMEWMKGTEWMWNDWEKVRFQSDGIFVAPTEECHQPQAKQCKWSADKDGNIYIMWGKKSGLHEVKADHMPDVNDDDFELELPNISLSGKRKRDGAPLHAEFVQVFDTEIQDARRDLYGDLGLEPGADVSTVKKAFRKMSIKYHPDKTGNDPTAHRKFTRIGEANEILSDPAKKFLYDMGGMESVRAMEKGDIPRGEDGHVTYPVPLEKLYTGSKEHVRINRRVVCTGCRQKPDLEKCRGCGKCPDEVKMVQQQVGPGFFVQQQQQVPSRERCKNEDTELDLNIEKGMMDGEQVVFEGMAEQRPGQIPGNLIFTIKQTSDQRFMRENGYDLRTATQIPLKEALLGFDRSMAHLDGHQVRLVKQPGEVCQPFEVMKIPGEGMPHKVEGGGHSDYGDLYVKMNVKFPESLTDAQREAIDKLFPAEETQ</sequence>
<dbReference type="PROSITE" id="PS50076">
    <property type="entry name" value="DNAJ_2"/>
    <property type="match status" value="1"/>
</dbReference>